<keyword evidence="1" id="KW-0812">Transmembrane</keyword>
<evidence type="ECO:0000256" key="1">
    <source>
        <dbReference type="SAM" id="Phobius"/>
    </source>
</evidence>
<feature type="transmembrane region" description="Helical" evidence="1">
    <location>
        <begin position="12"/>
        <end position="36"/>
    </location>
</feature>
<feature type="transmembrane region" description="Helical" evidence="1">
    <location>
        <begin position="78"/>
        <end position="107"/>
    </location>
</feature>
<keyword evidence="1" id="KW-0472">Membrane</keyword>
<gene>
    <name evidence="2" type="ORF">SAMN04488136_109151</name>
</gene>
<evidence type="ECO:0000313" key="3">
    <source>
        <dbReference type="Proteomes" id="UP000198854"/>
    </source>
</evidence>
<dbReference type="EMBL" id="FNDD01000009">
    <property type="protein sequence ID" value="SDH16093.1"/>
    <property type="molecule type" value="Genomic_DNA"/>
</dbReference>
<dbReference type="PROSITE" id="PS51257">
    <property type="entry name" value="PROKAR_LIPOPROTEIN"/>
    <property type="match status" value="1"/>
</dbReference>
<organism evidence="2 3">
    <name type="scientific">Vibrio xiamenensis</name>
    <dbReference type="NCBI Taxonomy" id="861298"/>
    <lineage>
        <taxon>Bacteria</taxon>
        <taxon>Pseudomonadati</taxon>
        <taxon>Pseudomonadota</taxon>
        <taxon>Gammaproteobacteria</taxon>
        <taxon>Vibrionales</taxon>
        <taxon>Vibrionaceae</taxon>
        <taxon>Vibrio</taxon>
    </lineage>
</organism>
<keyword evidence="3" id="KW-1185">Reference proteome</keyword>
<accession>A0A1G8A5D9</accession>
<proteinExistence type="predicted"/>
<dbReference type="AlphaFoldDB" id="A0A1G8A5D9"/>
<keyword evidence="1" id="KW-1133">Transmembrane helix</keyword>
<sequence>MYWFQFRAKGGSLFHPAIIILIIILTSCILFIAMYIGYVDYFESSTNVLTQASWLCAIITVLSLFWNARKQPKRLKRFFILLTSTILFFAMFRIGPVGNIAVIYHMIFGKKVTLITEVTPSNDYYFMRRGCQGELDAFKNSILQYETLCGISYEDWKTLKPNTPMLLVGTKSYFGINFERYAMVNEHMPILELSRYVHFSGFVYTKDYLQIRTKRLIYRNFD</sequence>
<reference evidence="2 3" key="1">
    <citation type="submission" date="2016-10" db="EMBL/GenBank/DDBJ databases">
        <authorList>
            <person name="de Groot N.N."/>
        </authorList>
    </citation>
    <scope>NUCLEOTIDE SEQUENCE [LARGE SCALE GENOMIC DNA]</scope>
    <source>
        <strain evidence="2 3">CGMCC 1.10228</strain>
    </source>
</reference>
<dbReference type="Proteomes" id="UP000198854">
    <property type="component" value="Unassembled WGS sequence"/>
</dbReference>
<evidence type="ECO:0000313" key="2">
    <source>
        <dbReference type="EMBL" id="SDH16093.1"/>
    </source>
</evidence>
<feature type="transmembrane region" description="Helical" evidence="1">
    <location>
        <begin position="48"/>
        <end position="66"/>
    </location>
</feature>
<name>A0A1G8A5D9_9VIBR</name>
<protein>
    <submittedName>
        <fullName evidence="2">Uncharacterized protein</fullName>
    </submittedName>
</protein>